<organism evidence="1">
    <name type="scientific">marine metagenome</name>
    <dbReference type="NCBI Taxonomy" id="408172"/>
    <lineage>
        <taxon>unclassified sequences</taxon>
        <taxon>metagenomes</taxon>
        <taxon>ecological metagenomes</taxon>
    </lineage>
</organism>
<dbReference type="EMBL" id="UINC01126742">
    <property type="protein sequence ID" value="SVD05421.1"/>
    <property type="molecule type" value="Genomic_DNA"/>
</dbReference>
<name>A0A382S8Z8_9ZZZZ</name>
<reference evidence="1" key="1">
    <citation type="submission" date="2018-05" db="EMBL/GenBank/DDBJ databases">
        <authorList>
            <person name="Lanie J.A."/>
            <person name="Ng W.-L."/>
            <person name="Kazmierczak K.M."/>
            <person name="Andrzejewski T.M."/>
            <person name="Davidsen T.M."/>
            <person name="Wayne K.J."/>
            <person name="Tettelin H."/>
            <person name="Glass J.I."/>
            <person name="Rusch D."/>
            <person name="Podicherti R."/>
            <person name="Tsui H.-C.T."/>
            <person name="Winkler M.E."/>
        </authorList>
    </citation>
    <scope>NUCLEOTIDE SEQUENCE</scope>
</reference>
<protein>
    <submittedName>
        <fullName evidence="1">Uncharacterized protein</fullName>
    </submittedName>
</protein>
<proteinExistence type="predicted"/>
<sequence>SESSPFIFGGMTKTGGFEDCPNRGGNRRKKETKIKSCFTWVIF</sequence>
<dbReference type="AlphaFoldDB" id="A0A382S8Z8"/>
<gene>
    <name evidence="1" type="ORF">METZ01_LOCUS358275</name>
</gene>
<feature type="non-terminal residue" evidence="1">
    <location>
        <position position="1"/>
    </location>
</feature>
<evidence type="ECO:0000313" key="1">
    <source>
        <dbReference type="EMBL" id="SVD05421.1"/>
    </source>
</evidence>
<accession>A0A382S8Z8</accession>